<dbReference type="InterPro" id="IPR005181">
    <property type="entry name" value="SASA"/>
</dbReference>
<dbReference type="Gene3D" id="3.40.50.1110">
    <property type="entry name" value="SGNH hydrolase"/>
    <property type="match status" value="1"/>
</dbReference>
<dbReference type="InterPro" id="IPR013783">
    <property type="entry name" value="Ig-like_fold"/>
</dbReference>
<dbReference type="EMBL" id="PVBS01000002">
    <property type="protein sequence ID" value="PRD54803.1"/>
    <property type="molecule type" value="Genomic_DNA"/>
</dbReference>
<evidence type="ECO:0000256" key="1">
    <source>
        <dbReference type="ARBA" id="ARBA00022801"/>
    </source>
</evidence>
<dbReference type="InterPro" id="IPR036514">
    <property type="entry name" value="SGNH_hydro_sf"/>
</dbReference>
<dbReference type="PANTHER" id="PTHR22901">
    <property type="entry name" value="SIALATE O-ACETYLESTERASE"/>
    <property type="match status" value="1"/>
</dbReference>
<reference evidence="3 4" key="1">
    <citation type="submission" date="2018-02" db="EMBL/GenBank/DDBJ databases">
        <title>The draft genome of Sphingobacterium gobiense H7.</title>
        <authorList>
            <person name="Li L."/>
            <person name="Liu L."/>
            <person name="Zhang X."/>
            <person name="Wang T."/>
            <person name="Liang L."/>
        </authorList>
    </citation>
    <scope>NUCLEOTIDE SEQUENCE [LARGE SCALE GENOMIC DNA]</scope>
    <source>
        <strain evidence="3 4">ACCC 05757</strain>
    </source>
</reference>
<dbReference type="GO" id="GO:0001681">
    <property type="term" value="F:sialate O-acetylesterase activity"/>
    <property type="evidence" value="ECO:0007669"/>
    <property type="project" value="InterPro"/>
</dbReference>
<protein>
    <submittedName>
        <fullName evidence="3">Sialate O-acetylesterase</fullName>
    </submittedName>
</protein>
<sequence length="447" mass="50265">MVLQRNQPVVIFGTASQGEKITVSFDRQVLRTMADAQGNWKVSLKPMAANAVGQDLVIAGENTITLHDVLVGEVWLCSGQSNMEYQMRKLAKLSAPEKDAYFPKNAVEEANNPNIRLFLVRRKSLARPNGQYNGWAVAQGAALRQFSAVGYFFAKNLQEELDVPVGVISSSQSGSRIEPWLPEQALREEPYFHGKELTGDPGKFFDTMIAPLAPYTMKGFLWYQGESNVFLQENISYAYKQKVLIESWRKLWNDNNLPFYFTQIVPFLYSLDEQGKERMARTVLPEFWEAQSLLLQLPHTGRVTTTDLVDHITDLHPSYKWEIGRRLALQALAKTCHKPIEADGPTFQKVRLKGGKAHVYFDHAKGLHARDGKSLSCFEVAGKDGIFVNAAAKLKGDMVELTAPSIKKITEIRFAWDEAAQPNLVNEAGLPALSFRSNNPYQKLKLN</sequence>
<organism evidence="3 4">
    <name type="scientific">Sphingobacterium gobiense</name>
    <dbReference type="NCBI Taxonomy" id="1382456"/>
    <lineage>
        <taxon>Bacteria</taxon>
        <taxon>Pseudomonadati</taxon>
        <taxon>Bacteroidota</taxon>
        <taxon>Sphingobacteriia</taxon>
        <taxon>Sphingobacteriales</taxon>
        <taxon>Sphingobacteriaceae</taxon>
        <taxon>Sphingobacterium</taxon>
    </lineage>
</organism>
<dbReference type="Proteomes" id="UP000238642">
    <property type="component" value="Unassembled WGS sequence"/>
</dbReference>
<dbReference type="InterPro" id="IPR039329">
    <property type="entry name" value="SIAE"/>
</dbReference>
<dbReference type="Gene3D" id="2.60.40.10">
    <property type="entry name" value="Immunoglobulins"/>
    <property type="match status" value="1"/>
</dbReference>
<evidence type="ECO:0000313" key="3">
    <source>
        <dbReference type="EMBL" id="PRD54803.1"/>
    </source>
</evidence>
<gene>
    <name evidence="3" type="ORF">C5749_11755</name>
</gene>
<keyword evidence="1" id="KW-0378">Hydrolase</keyword>
<proteinExistence type="predicted"/>
<dbReference type="AlphaFoldDB" id="A0A2S9JNS2"/>
<dbReference type="PANTHER" id="PTHR22901:SF0">
    <property type="entry name" value="SIALATE O-ACETYLESTERASE"/>
    <property type="match status" value="1"/>
</dbReference>
<dbReference type="SUPFAM" id="SSF52266">
    <property type="entry name" value="SGNH hydrolase"/>
    <property type="match status" value="1"/>
</dbReference>
<accession>A0A2S9JNS2</accession>
<feature type="domain" description="Sialate O-acetylesterase" evidence="2">
    <location>
        <begin position="73"/>
        <end position="331"/>
    </location>
</feature>
<evidence type="ECO:0000259" key="2">
    <source>
        <dbReference type="Pfam" id="PF03629"/>
    </source>
</evidence>
<dbReference type="GO" id="GO:0005975">
    <property type="term" value="P:carbohydrate metabolic process"/>
    <property type="evidence" value="ECO:0007669"/>
    <property type="project" value="TreeGrafter"/>
</dbReference>
<evidence type="ECO:0000313" key="4">
    <source>
        <dbReference type="Proteomes" id="UP000238642"/>
    </source>
</evidence>
<dbReference type="OrthoDB" id="9816001at2"/>
<keyword evidence="4" id="KW-1185">Reference proteome</keyword>
<name>A0A2S9JNS2_9SPHI</name>
<dbReference type="Pfam" id="PF03629">
    <property type="entry name" value="SASA"/>
    <property type="match status" value="1"/>
</dbReference>
<comment type="caution">
    <text evidence="3">The sequence shown here is derived from an EMBL/GenBank/DDBJ whole genome shotgun (WGS) entry which is preliminary data.</text>
</comment>